<dbReference type="EMBL" id="JAVXUO010001910">
    <property type="protein sequence ID" value="KAK2978018.1"/>
    <property type="molecule type" value="Genomic_DNA"/>
</dbReference>
<organism evidence="4 5">
    <name type="scientific">Escallonia rubra</name>
    <dbReference type="NCBI Taxonomy" id="112253"/>
    <lineage>
        <taxon>Eukaryota</taxon>
        <taxon>Viridiplantae</taxon>
        <taxon>Streptophyta</taxon>
        <taxon>Embryophyta</taxon>
        <taxon>Tracheophyta</taxon>
        <taxon>Spermatophyta</taxon>
        <taxon>Magnoliopsida</taxon>
        <taxon>eudicotyledons</taxon>
        <taxon>Gunneridae</taxon>
        <taxon>Pentapetalae</taxon>
        <taxon>asterids</taxon>
        <taxon>campanulids</taxon>
        <taxon>Escalloniales</taxon>
        <taxon>Escalloniaceae</taxon>
        <taxon>Escallonia</taxon>
    </lineage>
</organism>
<evidence type="ECO:0000256" key="1">
    <source>
        <dbReference type="ARBA" id="ARBA00009995"/>
    </source>
</evidence>
<dbReference type="CDD" id="cd03784">
    <property type="entry name" value="GT1_Gtf-like"/>
    <property type="match status" value="1"/>
</dbReference>
<name>A0AA88QWZ8_9ASTE</name>
<dbReference type="PANTHER" id="PTHR48048">
    <property type="entry name" value="GLYCOSYLTRANSFERASE"/>
    <property type="match status" value="1"/>
</dbReference>
<reference evidence="4" key="1">
    <citation type="submission" date="2022-12" db="EMBL/GenBank/DDBJ databases">
        <title>Draft genome assemblies for two species of Escallonia (Escalloniales).</title>
        <authorList>
            <person name="Chanderbali A."/>
            <person name="Dervinis C."/>
            <person name="Anghel I."/>
            <person name="Soltis D."/>
            <person name="Soltis P."/>
            <person name="Zapata F."/>
        </authorList>
    </citation>
    <scope>NUCLEOTIDE SEQUENCE</scope>
    <source>
        <strain evidence="4">UCBG92.1500</strain>
        <tissue evidence="4">Leaf</tissue>
    </source>
</reference>
<comment type="similarity">
    <text evidence="1">Belongs to the UDP-glycosyltransferase family.</text>
</comment>
<evidence type="ECO:0000313" key="4">
    <source>
        <dbReference type="EMBL" id="KAK2978018.1"/>
    </source>
</evidence>
<evidence type="ECO:0008006" key="6">
    <source>
        <dbReference type="Google" id="ProtNLM"/>
    </source>
</evidence>
<proteinExistence type="inferred from homology"/>
<keyword evidence="3" id="KW-0808">Transferase</keyword>
<dbReference type="Gene3D" id="3.40.50.2000">
    <property type="entry name" value="Glycogen Phosphorylase B"/>
    <property type="match status" value="2"/>
</dbReference>
<keyword evidence="2" id="KW-0328">Glycosyltransferase</keyword>
<evidence type="ECO:0000256" key="2">
    <source>
        <dbReference type="ARBA" id="ARBA00022676"/>
    </source>
</evidence>
<evidence type="ECO:0000256" key="3">
    <source>
        <dbReference type="ARBA" id="ARBA00022679"/>
    </source>
</evidence>
<dbReference type="FunFam" id="3.40.50.2000:FF:000080">
    <property type="entry name" value="Glycosyltransferase"/>
    <property type="match status" value="1"/>
</dbReference>
<dbReference type="FunFam" id="3.40.50.2000:FF:000056">
    <property type="entry name" value="Glycosyltransferase"/>
    <property type="match status" value="1"/>
</dbReference>
<comment type="caution">
    <text evidence="4">The sequence shown here is derived from an EMBL/GenBank/DDBJ whole genome shotgun (WGS) entry which is preliminary data.</text>
</comment>
<dbReference type="GO" id="GO:0035251">
    <property type="term" value="F:UDP-glucosyltransferase activity"/>
    <property type="evidence" value="ECO:0007669"/>
    <property type="project" value="InterPro"/>
</dbReference>
<protein>
    <recommendedName>
        <fullName evidence="6">Glycosyltransferase</fullName>
    </recommendedName>
</protein>
<dbReference type="InterPro" id="IPR002213">
    <property type="entry name" value="UDP_glucos_trans"/>
</dbReference>
<dbReference type="Proteomes" id="UP001187471">
    <property type="component" value="Unassembled WGS sequence"/>
</dbReference>
<dbReference type="InterPro" id="IPR050481">
    <property type="entry name" value="UDP-glycosyltransf_plant"/>
</dbReference>
<evidence type="ECO:0000313" key="5">
    <source>
        <dbReference type="Proteomes" id="UP001187471"/>
    </source>
</evidence>
<sequence>MKKVALVFVPSPGIGHLVSMTEFAKRLLDREKRLAITVLVITPPATPTINEYIKSLVSSDSRISYINLPHVDPPTSHNPQEISTEKFISDFIESHRPHVKDAIVHNVLTSASVPLVALVVDLFCTSMIDVANELKVPSYLFFTSSAAFLGLMWCLSTHRSHIGAEFSPSDPEFIIPSYASLVPASVLPSVLFNKRGGCTSFLNHGERFKETKGMIVNTFLELEYHAVNSFVARDEADQAVPPAVYTVGPLLDLKGRKHTGSDPNEIIRWLVNQPPSSVVFLCFGSLGSFELRQLGQIAVALEHSGQRFLWSIRKPPPKDTLGFPSEYDNFDKILPEGFLKRTEKRGKVCGWAPQVEVLAHKAIGSFVSHCGWNSVLESLWYGVPIVAWPLYAEQQINAFQMVKELGLAEELKLDYRIDGGEVVMANEIERAITRVMDETNPVRKRVKEMAEKSRKAVIDGGSSFASLGCFIEAMLA</sequence>
<accession>A0AA88QWZ8</accession>
<dbReference type="SUPFAM" id="SSF53756">
    <property type="entry name" value="UDP-Glycosyltransferase/glycogen phosphorylase"/>
    <property type="match status" value="1"/>
</dbReference>
<gene>
    <name evidence="4" type="ORF">RJ640_028700</name>
</gene>
<dbReference type="PANTHER" id="PTHR48048:SF83">
    <property type="entry name" value="GLYCOSYLTRANSFERASE"/>
    <property type="match status" value="1"/>
</dbReference>
<dbReference type="AlphaFoldDB" id="A0AA88QWZ8"/>
<keyword evidence="5" id="KW-1185">Reference proteome</keyword>
<dbReference type="Pfam" id="PF00201">
    <property type="entry name" value="UDPGT"/>
    <property type="match status" value="1"/>
</dbReference>